<sequence>MIRILETSAFSFPKSFKKSNEDFFLSPKRTKDGYVVAIADGVGSYKGAKEASSAAISCVDELASEMDQVEIESVFSSAYRRVCSLFDINNDFENASTTLTVCHINDKGLTVGHVGDCRVYIKSGNKLKQITKDHTHYQQLLDENIYSKDEIERMVRKSAITNAISRKITFKVEETFIPKDELELDDNQLSIYLMSDGAYHFWEKRPQFSPNTMRSVSKFCTNFLRRIERNIPIDDYSMVGFTVEWND</sequence>
<protein>
    <submittedName>
        <fullName evidence="2">Protein phosphatase 2C domain-containing protein</fullName>
    </submittedName>
</protein>
<gene>
    <name evidence="2" type="ORF">H4O21_18085</name>
</gene>
<dbReference type="Gene3D" id="3.60.40.10">
    <property type="entry name" value="PPM-type phosphatase domain"/>
    <property type="match status" value="1"/>
</dbReference>
<dbReference type="SMART" id="SM00331">
    <property type="entry name" value="PP2C_SIG"/>
    <property type="match status" value="1"/>
</dbReference>
<feature type="domain" description="PPM-type phosphatase" evidence="1">
    <location>
        <begin position="6"/>
        <end position="247"/>
    </location>
</feature>
<dbReference type="InterPro" id="IPR036457">
    <property type="entry name" value="PPM-type-like_dom_sf"/>
</dbReference>
<dbReference type="SMART" id="SM00332">
    <property type="entry name" value="PP2Cc"/>
    <property type="match status" value="1"/>
</dbReference>
<keyword evidence="3" id="KW-1185">Reference proteome</keyword>
<organism evidence="2 3">
    <name type="scientific">Oceanospirillum sediminis</name>
    <dbReference type="NCBI Taxonomy" id="2760088"/>
    <lineage>
        <taxon>Bacteria</taxon>
        <taxon>Pseudomonadati</taxon>
        <taxon>Pseudomonadota</taxon>
        <taxon>Gammaproteobacteria</taxon>
        <taxon>Oceanospirillales</taxon>
        <taxon>Oceanospirillaceae</taxon>
        <taxon>Oceanospirillum</taxon>
    </lineage>
</organism>
<proteinExistence type="predicted"/>
<dbReference type="Proteomes" id="UP000565262">
    <property type="component" value="Unassembled WGS sequence"/>
</dbReference>
<reference evidence="2 3" key="1">
    <citation type="submission" date="2020-08" db="EMBL/GenBank/DDBJ databases">
        <title>Oceanospirillum sp. nov. isolated from marine sediment.</title>
        <authorList>
            <person name="Ji X."/>
        </authorList>
    </citation>
    <scope>NUCLEOTIDE SEQUENCE [LARGE SCALE GENOMIC DNA]</scope>
    <source>
        <strain evidence="2 3">D5</strain>
    </source>
</reference>
<dbReference type="CDD" id="cd00143">
    <property type="entry name" value="PP2Cc"/>
    <property type="match status" value="1"/>
</dbReference>
<evidence type="ECO:0000313" key="3">
    <source>
        <dbReference type="Proteomes" id="UP000565262"/>
    </source>
</evidence>
<dbReference type="PROSITE" id="PS51746">
    <property type="entry name" value="PPM_2"/>
    <property type="match status" value="1"/>
</dbReference>
<evidence type="ECO:0000313" key="2">
    <source>
        <dbReference type="EMBL" id="MBB1488517.1"/>
    </source>
</evidence>
<dbReference type="SUPFAM" id="SSF81606">
    <property type="entry name" value="PP2C-like"/>
    <property type="match status" value="1"/>
</dbReference>
<comment type="caution">
    <text evidence="2">The sequence shown here is derived from an EMBL/GenBank/DDBJ whole genome shotgun (WGS) entry which is preliminary data.</text>
</comment>
<accession>A0A839IVV7</accession>
<dbReference type="AlphaFoldDB" id="A0A839IVV7"/>
<dbReference type="Pfam" id="PF13672">
    <property type="entry name" value="PP2C_2"/>
    <property type="match status" value="1"/>
</dbReference>
<evidence type="ECO:0000259" key="1">
    <source>
        <dbReference type="PROSITE" id="PS51746"/>
    </source>
</evidence>
<dbReference type="InterPro" id="IPR001932">
    <property type="entry name" value="PPM-type_phosphatase-like_dom"/>
</dbReference>
<dbReference type="EMBL" id="JACJFM010000029">
    <property type="protein sequence ID" value="MBB1488517.1"/>
    <property type="molecule type" value="Genomic_DNA"/>
</dbReference>
<name>A0A839IVV7_9GAMM</name>